<evidence type="ECO:0000256" key="6">
    <source>
        <dbReference type="ARBA" id="ARBA00022840"/>
    </source>
</evidence>
<dbReference type="GO" id="GO:0004674">
    <property type="term" value="F:protein serine/threonine kinase activity"/>
    <property type="evidence" value="ECO:0007669"/>
    <property type="project" value="UniProtKB-KW"/>
</dbReference>
<organism evidence="18 19">
    <name type="scientific">Acer yangbiense</name>
    <dbReference type="NCBI Taxonomy" id="1000413"/>
    <lineage>
        <taxon>Eukaryota</taxon>
        <taxon>Viridiplantae</taxon>
        <taxon>Streptophyta</taxon>
        <taxon>Embryophyta</taxon>
        <taxon>Tracheophyta</taxon>
        <taxon>Spermatophyta</taxon>
        <taxon>Magnoliopsida</taxon>
        <taxon>eudicotyledons</taxon>
        <taxon>Gunneridae</taxon>
        <taxon>Pentapetalae</taxon>
        <taxon>rosids</taxon>
        <taxon>malvids</taxon>
        <taxon>Sapindales</taxon>
        <taxon>Sapindaceae</taxon>
        <taxon>Hippocastanoideae</taxon>
        <taxon>Acereae</taxon>
        <taxon>Acer</taxon>
    </lineage>
</organism>
<name>A0A5C7H359_9ROSI</name>
<feature type="domain" description="Wall-associated receptor kinase C-terminal" evidence="17">
    <location>
        <begin position="179"/>
        <end position="254"/>
    </location>
</feature>
<comment type="caution">
    <text evidence="18">The sequence shown here is derived from an EMBL/GenBank/DDBJ whole genome shotgun (WGS) entry which is preliminary data.</text>
</comment>
<sequence>MNNNHVFPTPTLHLVITISFFLIVVPVSHCQDVDDDRYFSKCTIPYPYWCGSSELNLSYPFWGDKRPRNCGREGFEIKCEDNEYSFIEFETQKFRVLSIDYSHPTMTIARDDLWNGYCPGIVSQHTFIDPLLFKYSPNVRQLSFFHQCEENFYSHHPNYFNCLLQDKNISGFYNGPELPLSNLSNTCKTEIKVPVLLAALDDLIETGNLSEVLNKGFEVEYNANETFCPACELSGGKCDPNHLNAGQFLCFCGDEFHKLTCTSDAPSPNDVKANHTLALDPHFEACAPKTCGNGLNISYPFWISGKQQSYCGYPNFEITCGDEEPILSISDEDYIIKDIFYANSSLLLASAAAYDYGDTCPTPHHNLSLNCISNSTHYSFAAFHEEVLLKANYSLDLCRNSAFVPVDVKTGISIANLWQMNYTEVLKMGFLLNWTAHKPHVETCYHEKQEPNVKLKIGIGFAAAFTGMVVTGIFSFWYYRRYNNKNAPPPYTSRNISSDRSSMADLEKADKLLGVQVFSYTELEEATNNFDSAKELGEGGFGTVYYGKLQDGRAVAVKLDITRHRHEINLSNLAINKIQNKALHDLVDPSLGFESDYKVRKMIYSVAELAFQCLQSDKDLRPCMATVLDTLKDIKSDGCSKEKAEELDITDDVGLLKHGPPTPSPDSRTSWKTTPPSSN</sequence>
<dbReference type="InterPro" id="IPR011009">
    <property type="entry name" value="Kinase-like_dom_sf"/>
</dbReference>
<dbReference type="GO" id="GO:0030247">
    <property type="term" value="F:polysaccharide binding"/>
    <property type="evidence" value="ECO:0007669"/>
    <property type="project" value="InterPro"/>
</dbReference>
<evidence type="ECO:0000256" key="3">
    <source>
        <dbReference type="ARBA" id="ARBA00022692"/>
    </source>
</evidence>
<dbReference type="InterPro" id="IPR017441">
    <property type="entry name" value="Protein_kinase_ATP_BS"/>
</dbReference>
<dbReference type="EC" id="2.7.11.1" evidence="2"/>
<protein>
    <recommendedName>
        <fullName evidence="2">non-specific serine/threonine protein kinase</fullName>
        <ecNumber evidence="2">2.7.11.1</ecNumber>
    </recommendedName>
</protein>
<keyword evidence="4 15" id="KW-0732">Signal</keyword>
<evidence type="ECO:0000256" key="7">
    <source>
        <dbReference type="ARBA" id="ARBA00022989"/>
    </source>
</evidence>
<feature type="binding site" evidence="12">
    <location>
        <position position="558"/>
    </location>
    <ligand>
        <name>ATP</name>
        <dbReference type="ChEBI" id="CHEBI:30616"/>
    </ligand>
</feature>
<evidence type="ECO:0000256" key="11">
    <source>
        <dbReference type="ARBA" id="ARBA00048679"/>
    </source>
</evidence>
<evidence type="ECO:0000256" key="12">
    <source>
        <dbReference type="PROSITE-ProRule" id="PRU10141"/>
    </source>
</evidence>
<dbReference type="Proteomes" id="UP000323000">
    <property type="component" value="Chromosome 11"/>
</dbReference>
<dbReference type="PANTHER" id="PTHR46008:SF20">
    <property type="entry name" value="PROTEIN KINASE DOMAIN-CONTAINING PROTEIN"/>
    <property type="match status" value="1"/>
</dbReference>
<evidence type="ECO:0000256" key="5">
    <source>
        <dbReference type="ARBA" id="ARBA00022741"/>
    </source>
</evidence>
<dbReference type="GO" id="GO:0016020">
    <property type="term" value="C:membrane"/>
    <property type="evidence" value="ECO:0007669"/>
    <property type="project" value="UniProtKB-SubCell"/>
</dbReference>
<dbReference type="EMBL" id="VAHF01000011">
    <property type="protein sequence ID" value="TXG51430.1"/>
    <property type="molecule type" value="Genomic_DNA"/>
</dbReference>
<evidence type="ECO:0000256" key="1">
    <source>
        <dbReference type="ARBA" id="ARBA00004167"/>
    </source>
</evidence>
<feature type="region of interest" description="Disordered" evidence="13">
    <location>
        <begin position="650"/>
        <end position="679"/>
    </location>
</feature>
<keyword evidence="6 12" id="KW-0067">ATP-binding</keyword>
<keyword evidence="7 14" id="KW-1133">Transmembrane helix</keyword>
<evidence type="ECO:0000256" key="13">
    <source>
        <dbReference type="SAM" id="MobiDB-lite"/>
    </source>
</evidence>
<dbReference type="Pfam" id="PF13947">
    <property type="entry name" value="GUB_WAK_bind"/>
    <property type="match status" value="2"/>
</dbReference>
<dbReference type="PROSITE" id="PS00107">
    <property type="entry name" value="PROTEIN_KINASE_ATP"/>
    <property type="match status" value="1"/>
</dbReference>
<keyword evidence="9" id="KW-0325">Glycoprotein</keyword>
<dbReference type="Gene3D" id="3.30.200.20">
    <property type="entry name" value="Phosphorylase Kinase, domain 1"/>
    <property type="match status" value="1"/>
</dbReference>
<dbReference type="InterPro" id="IPR025287">
    <property type="entry name" value="WAK_GUB"/>
</dbReference>
<feature type="chain" id="PRO_5022667751" description="non-specific serine/threonine protein kinase" evidence="15">
    <location>
        <begin position="31"/>
        <end position="679"/>
    </location>
</feature>
<evidence type="ECO:0000313" key="19">
    <source>
        <dbReference type="Proteomes" id="UP000323000"/>
    </source>
</evidence>
<dbReference type="GO" id="GO:0005524">
    <property type="term" value="F:ATP binding"/>
    <property type="evidence" value="ECO:0007669"/>
    <property type="project" value="UniProtKB-UniRule"/>
</dbReference>
<evidence type="ECO:0000259" key="17">
    <source>
        <dbReference type="Pfam" id="PF14380"/>
    </source>
</evidence>
<evidence type="ECO:0000313" key="18">
    <source>
        <dbReference type="EMBL" id="TXG51430.1"/>
    </source>
</evidence>
<dbReference type="PANTHER" id="PTHR46008">
    <property type="entry name" value="LEAF RUST 10 DISEASE-RESISTANCE LOCUS RECEPTOR-LIKE PROTEIN KINASE-LIKE 1.4"/>
    <property type="match status" value="1"/>
</dbReference>
<evidence type="ECO:0000256" key="4">
    <source>
        <dbReference type="ARBA" id="ARBA00022729"/>
    </source>
</evidence>
<evidence type="ECO:0000256" key="9">
    <source>
        <dbReference type="ARBA" id="ARBA00023180"/>
    </source>
</evidence>
<dbReference type="InterPro" id="IPR032872">
    <property type="entry name" value="WAK_assoc_C"/>
</dbReference>
<keyword evidence="19" id="KW-1185">Reference proteome</keyword>
<dbReference type="OrthoDB" id="4062651at2759"/>
<feature type="domain" description="Wall-associated receptor kinase galacturonan-binding" evidence="16">
    <location>
        <begin position="286"/>
        <end position="348"/>
    </location>
</feature>
<keyword evidence="3 14" id="KW-0812">Transmembrane</keyword>
<feature type="transmembrane region" description="Helical" evidence="14">
    <location>
        <begin position="457"/>
        <end position="479"/>
    </location>
</feature>
<proteinExistence type="predicted"/>
<keyword evidence="8 14" id="KW-0472">Membrane</keyword>
<evidence type="ECO:0000259" key="16">
    <source>
        <dbReference type="Pfam" id="PF13947"/>
    </source>
</evidence>
<comment type="catalytic activity">
    <reaction evidence="10">
        <text>L-threonyl-[protein] + ATP = O-phospho-L-threonyl-[protein] + ADP + H(+)</text>
        <dbReference type="Rhea" id="RHEA:46608"/>
        <dbReference type="Rhea" id="RHEA-COMP:11060"/>
        <dbReference type="Rhea" id="RHEA-COMP:11605"/>
        <dbReference type="ChEBI" id="CHEBI:15378"/>
        <dbReference type="ChEBI" id="CHEBI:30013"/>
        <dbReference type="ChEBI" id="CHEBI:30616"/>
        <dbReference type="ChEBI" id="CHEBI:61977"/>
        <dbReference type="ChEBI" id="CHEBI:456216"/>
        <dbReference type="EC" id="2.7.11.1"/>
    </reaction>
</comment>
<accession>A0A5C7H359</accession>
<evidence type="ECO:0000256" key="10">
    <source>
        <dbReference type="ARBA" id="ARBA00047899"/>
    </source>
</evidence>
<evidence type="ECO:0000256" key="15">
    <source>
        <dbReference type="SAM" id="SignalP"/>
    </source>
</evidence>
<feature type="signal peptide" evidence="15">
    <location>
        <begin position="1"/>
        <end position="30"/>
    </location>
</feature>
<feature type="domain" description="Wall-associated receptor kinase galacturonan-binding" evidence="16">
    <location>
        <begin position="50"/>
        <end position="110"/>
    </location>
</feature>
<reference evidence="19" key="1">
    <citation type="journal article" date="2019" name="Gigascience">
        <title>De novo genome assembly of the endangered Acer yangbiense, a plant species with extremely small populations endemic to Yunnan Province, China.</title>
        <authorList>
            <person name="Yang J."/>
            <person name="Wariss H.M."/>
            <person name="Tao L."/>
            <person name="Zhang R."/>
            <person name="Yun Q."/>
            <person name="Hollingsworth P."/>
            <person name="Dao Z."/>
            <person name="Luo G."/>
            <person name="Guo H."/>
            <person name="Ma Y."/>
            <person name="Sun W."/>
        </authorList>
    </citation>
    <scope>NUCLEOTIDE SEQUENCE [LARGE SCALE GENOMIC DNA]</scope>
    <source>
        <strain evidence="19">cv. Malutang</strain>
    </source>
</reference>
<evidence type="ECO:0000256" key="2">
    <source>
        <dbReference type="ARBA" id="ARBA00012513"/>
    </source>
</evidence>
<evidence type="ECO:0000256" key="8">
    <source>
        <dbReference type="ARBA" id="ARBA00023136"/>
    </source>
</evidence>
<evidence type="ECO:0000256" key="14">
    <source>
        <dbReference type="SAM" id="Phobius"/>
    </source>
</evidence>
<keyword evidence="5 12" id="KW-0547">Nucleotide-binding</keyword>
<dbReference type="Pfam" id="PF14380">
    <property type="entry name" value="WAK_assoc"/>
    <property type="match status" value="1"/>
</dbReference>
<dbReference type="SUPFAM" id="SSF56112">
    <property type="entry name" value="Protein kinase-like (PK-like)"/>
    <property type="match status" value="1"/>
</dbReference>
<comment type="subcellular location">
    <subcellularLocation>
        <location evidence="1">Membrane</location>
        <topology evidence="1">Single-pass membrane protein</topology>
    </subcellularLocation>
</comment>
<dbReference type="AlphaFoldDB" id="A0A5C7H359"/>
<gene>
    <name evidence="18" type="ORF">EZV62_023954</name>
</gene>
<feature type="compositionally biased region" description="Polar residues" evidence="13">
    <location>
        <begin position="665"/>
        <end position="679"/>
    </location>
</feature>
<comment type="catalytic activity">
    <reaction evidence="11">
        <text>L-seryl-[protein] + ATP = O-phospho-L-seryl-[protein] + ADP + H(+)</text>
        <dbReference type="Rhea" id="RHEA:17989"/>
        <dbReference type="Rhea" id="RHEA-COMP:9863"/>
        <dbReference type="Rhea" id="RHEA-COMP:11604"/>
        <dbReference type="ChEBI" id="CHEBI:15378"/>
        <dbReference type="ChEBI" id="CHEBI:29999"/>
        <dbReference type="ChEBI" id="CHEBI:30616"/>
        <dbReference type="ChEBI" id="CHEBI:83421"/>
        <dbReference type="ChEBI" id="CHEBI:456216"/>
        <dbReference type="EC" id="2.7.11.1"/>
    </reaction>
</comment>